<dbReference type="GO" id="GO:0008270">
    <property type="term" value="F:zinc ion binding"/>
    <property type="evidence" value="ECO:0007669"/>
    <property type="project" value="UniProtKB-KW"/>
</dbReference>
<dbReference type="PRINTS" id="PR00618">
    <property type="entry name" value="DKSAZNFINGER"/>
</dbReference>
<evidence type="ECO:0000256" key="1">
    <source>
        <dbReference type="ARBA" id="ARBA00022723"/>
    </source>
</evidence>
<dbReference type="PROSITE" id="PS01102">
    <property type="entry name" value="ZF_DKSA_1"/>
    <property type="match status" value="1"/>
</dbReference>
<gene>
    <name evidence="6" type="ORF">NFG58_14240</name>
</gene>
<proteinExistence type="predicted"/>
<evidence type="ECO:0000256" key="3">
    <source>
        <dbReference type="ARBA" id="ARBA00022833"/>
    </source>
</evidence>
<protein>
    <submittedName>
        <fullName evidence="6">TraR/DksA family transcriptional regulator</fullName>
    </submittedName>
</protein>
<dbReference type="RefSeq" id="WP_348826808.1">
    <property type="nucleotide sequence ID" value="NZ_CP098827.1"/>
</dbReference>
<reference evidence="6" key="1">
    <citation type="submission" date="2022-06" db="EMBL/GenBank/DDBJ databases">
        <title>A novel DMS-producing enzyme.</title>
        <authorList>
            <person name="Zhang Y."/>
        </authorList>
    </citation>
    <scope>NUCLEOTIDE SEQUENCE</scope>
    <source>
        <strain evidence="6">RT37</strain>
    </source>
</reference>
<dbReference type="InterPro" id="IPR000962">
    <property type="entry name" value="Znf_DskA_TraR"/>
</dbReference>
<dbReference type="AlphaFoldDB" id="A0AAU7KED4"/>
<dbReference type="Pfam" id="PF01258">
    <property type="entry name" value="zf-dskA_traR"/>
    <property type="match status" value="1"/>
</dbReference>
<sequence length="73" mass="8236">MADNADIAAEIQERHLEGALTNRPRWIGIDWAGSAECEECGDEIPAARRQAAPWATTCIECQQIYERKGRHVR</sequence>
<dbReference type="PANTHER" id="PTHR38777">
    <property type="entry name" value="FELS-2 PROPHAGE PROTEIN"/>
    <property type="match status" value="1"/>
</dbReference>
<evidence type="ECO:0000256" key="4">
    <source>
        <dbReference type="PROSITE-ProRule" id="PRU00510"/>
    </source>
</evidence>
<dbReference type="NCBIfam" id="TIGR02419">
    <property type="entry name" value="C4_traR_proteo"/>
    <property type="match status" value="1"/>
</dbReference>
<keyword evidence="1" id="KW-0479">Metal-binding</keyword>
<accession>A0AAU7KED4</accession>
<dbReference type="InterPro" id="IPR012783">
    <property type="entry name" value="Znf_C4_TraR"/>
</dbReference>
<feature type="zinc finger region" description="dksA C4-type" evidence="4">
    <location>
        <begin position="37"/>
        <end position="61"/>
    </location>
</feature>
<dbReference type="PROSITE" id="PS51128">
    <property type="entry name" value="ZF_DKSA_2"/>
    <property type="match status" value="1"/>
</dbReference>
<evidence type="ECO:0000256" key="2">
    <source>
        <dbReference type="ARBA" id="ARBA00022771"/>
    </source>
</evidence>
<dbReference type="InterPro" id="IPR020458">
    <property type="entry name" value="Znf_DskA_TraR_CS"/>
</dbReference>
<evidence type="ECO:0000259" key="5">
    <source>
        <dbReference type="Pfam" id="PF01258"/>
    </source>
</evidence>
<keyword evidence="3" id="KW-0862">Zinc</keyword>
<dbReference type="InterPro" id="IPR020460">
    <property type="entry name" value="Znf_C4-type_bac"/>
</dbReference>
<dbReference type="EMBL" id="CP098827">
    <property type="protein sequence ID" value="XBO69779.1"/>
    <property type="molecule type" value="Genomic_DNA"/>
</dbReference>
<keyword evidence="2" id="KW-0863">Zinc-finger</keyword>
<feature type="domain" description="Zinc finger DksA/TraR C4-type" evidence="5">
    <location>
        <begin position="33"/>
        <end position="67"/>
    </location>
</feature>
<organism evidence="6">
    <name type="scientific">Halomonas sp. RT37</name>
    <dbReference type="NCBI Taxonomy" id="2950872"/>
    <lineage>
        <taxon>Bacteria</taxon>
        <taxon>Pseudomonadati</taxon>
        <taxon>Pseudomonadota</taxon>
        <taxon>Gammaproteobacteria</taxon>
        <taxon>Oceanospirillales</taxon>
        <taxon>Halomonadaceae</taxon>
        <taxon>Halomonas</taxon>
    </lineage>
</organism>
<evidence type="ECO:0000313" key="6">
    <source>
        <dbReference type="EMBL" id="XBO69779.1"/>
    </source>
</evidence>
<dbReference type="Gene3D" id="1.20.120.910">
    <property type="entry name" value="DksA, coiled-coil domain"/>
    <property type="match status" value="1"/>
</dbReference>
<dbReference type="GO" id="GO:1900378">
    <property type="term" value="P:positive regulation of secondary metabolite biosynthetic process"/>
    <property type="evidence" value="ECO:0007669"/>
    <property type="project" value="TreeGrafter"/>
</dbReference>
<dbReference type="PANTHER" id="PTHR38777:SF1">
    <property type="entry name" value="DNAK SUPPRESSOR PROTEIN"/>
    <property type="match status" value="1"/>
</dbReference>
<dbReference type="SUPFAM" id="SSF57716">
    <property type="entry name" value="Glucocorticoid receptor-like (DNA-binding domain)"/>
    <property type="match status" value="1"/>
</dbReference>
<name>A0AAU7KED4_9GAMM</name>